<gene>
    <name evidence="2" type="ORF">vir335_00077</name>
</gene>
<dbReference type="RefSeq" id="YP_013605537.1">
    <property type="nucleotide sequence ID" value="NC_134205.1"/>
</dbReference>
<evidence type="ECO:0000313" key="3">
    <source>
        <dbReference type="Proteomes" id="UP001302000"/>
    </source>
</evidence>
<proteinExistence type="predicted"/>
<evidence type="ECO:0000256" key="1">
    <source>
        <dbReference type="SAM" id="MobiDB-lite"/>
    </source>
</evidence>
<dbReference type="EMBL" id="BK063680">
    <property type="protein sequence ID" value="DBA35633.1"/>
    <property type="molecule type" value="Genomic_DNA"/>
</dbReference>
<reference evidence="2 3" key="1">
    <citation type="journal article" date="2023" name="Nat. Microbiol.">
        <title>A compendium of viruses from methanogenic archaea reveals their diversity and adaptations to the gut environment.</title>
        <authorList>
            <person name="Medvedeva S."/>
            <person name="Borrel G."/>
            <person name="Krupovic M."/>
            <person name="Gribaldo S."/>
        </authorList>
    </citation>
    <scope>NUCLEOTIDE SEQUENCE [LARGE SCALE GENOMIC DNA]</scope>
</reference>
<evidence type="ECO:0000313" key="2">
    <source>
        <dbReference type="EMBL" id="DBA35633.1"/>
    </source>
</evidence>
<accession>A0AA87CDX4</accession>
<dbReference type="GeneID" id="301841439"/>
<name>A0AA87CDX4_9CAUD</name>
<sequence length="251" mass="28117">MFFFSFKGEGREVVYKDIGIHIHTHEKSFGISHASHASTCITYCFGIRIPAALRIYRARPLRMIIYAHAHLYKRGVGAAEGSSRHDIPGSAAPFLVAYMGVRSYYARECVAALDADGSVRISVSCPFAGVLRDFLGSKVSHILLRPVRGRKGRFRAFRLLPPRRRGEGAPGRPSEAGSGSKQLDDIRFPCINSHTLFDRDFSGPVVPEAFECIMRMHRIRLERGSKHASIHVHPTSRWTFALYTSFNLNPC</sequence>
<dbReference type="Proteomes" id="UP001302000">
    <property type="component" value="Segment"/>
</dbReference>
<keyword evidence="3" id="KW-1185">Reference proteome</keyword>
<organism evidence="2 3">
    <name type="scientific">Caudoviricetes sp. vir335</name>
    <dbReference type="NCBI Taxonomy" id="3068357"/>
    <lineage>
        <taxon>Viruses</taxon>
        <taxon>Duplodnaviria</taxon>
        <taxon>Heunggongvirae</taxon>
        <taxon>Uroviricota</taxon>
        <taxon>Caudoviricetes</taxon>
    </lineage>
</organism>
<feature type="region of interest" description="Disordered" evidence="1">
    <location>
        <begin position="162"/>
        <end position="181"/>
    </location>
</feature>
<protein>
    <submittedName>
        <fullName evidence="2">Uncharacterized protein</fullName>
    </submittedName>
</protein>